<dbReference type="GO" id="GO:0008270">
    <property type="term" value="F:zinc ion binding"/>
    <property type="evidence" value="ECO:0007669"/>
    <property type="project" value="UniProtKB-KW"/>
</dbReference>
<dbReference type="InterPro" id="IPR001258">
    <property type="entry name" value="NHL_repeat"/>
</dbReference>
<dbReference type="PANTHER" id="PTHR24104:SF25">
    <property type="entry name" value="PROTEIN LIN-41"/>
    <property type="match status" value="1"/>
</dbReference>
<dbReference type="Proteomes" id="UP000663845">
    <property type="component" value="Unassembled WGS sequence"/>
</dbReference>
<dbReference type="GO" id="GO:0000209">
    <property type="term" value="P:protein polyubiquitination"/>
    <property type="evidence" value="ECO:0007669"/>
    <property type="project" value="TreeGrafter"/>
</dbReference>
<dbReference type="Gene3D" id="3.60.10.10">
    <property type="entry name" value="Endonuclease/exonuclease/phosphatase"/>
    <property type="match status" value="1"/>
</dbReference>
<sequence length="222" mass="25026">MYAPESKSWQWTSLSEYITEDCCLLGDFNIDLEDKADEVVANDLLNWTESVRLVPVTPNAPTSRRSNRTIDYAFTKERSLSLQVCSDNTTSDHWPVLEQSVYVSDRSNHRVTKWRKDAKEGKVVAGGNGEGGNLSQLFKPQGIIVDHLSQIYVADWGNNRVMRWCKEKRTGEIIVGGFGRGNDANQLNGPMGLCFDSEGNLYVADSGNSRIEKSFWFSFLQD</sequence>
<name>A0A814VV14_9BILA</name>
<dbReference type="GO" id="GO:0043161">
    <property type="term" value="P:proteasome-mediated ubiquitin-dependent protein catabolic process"/>
    <property type="evidence" value="ECO:0007669"/>
    <property type="project" value="TreeGrafter"/>
</dbReference>
<dbReference type="Gene3D" id="2.120.10.30">
    <property type="entry name" value="TolB, C-terminal domain"/>
    <property type="match status" value="1"/>
</dbReference>
<dbReference type="EMBL" id="CAJNOG010000353">
    <property type="protein sequence ID" value="CAF1193647.1"/>
    <property type="molecule type" value="Genomic_DNA"/>
</dbReference>
<dbReference type="PANTHER" id="PTHR24104">
    <property type="entry name" value="E3 UBIQUITIN-PROTEIN LIGASE NHLRC1-RELATED"/>
    <property type="match status" value="1"/>
</dbReference>
<dbReference type="PROSITE" id="PS51125">
    <property type="entry name" value="NHL"/>
    <property type="match status" value="1"/>
</dbReference>
<feature type="repeat" description="NHL" evidence="2">
    <location>
        <begin position="180"/>
        <end position="211"/>
    </location>
</feature>
<reference evidence="3" key="1">
    <citation type="submission" date="2021-02" db="EMBL/GenBank/DDBJ databases">
        <authorList>
            <person name="Nowell W R."/>
        </authorList>
    </citation>
    <scope>NUCLEOTIDE SEQUENCE</scope>
</reference>
<evidence type="ECO:0000313" key="3">
    <source>
        <dbReference type="EMBL" id="CAF1193647.1"/>
    </source>
</evidence>
<dbReference type="InterPro" id="IPR050952">
    <property type="entry name" value="TRIM-NHL_E3_ligases"/>
</dbReference>
<keyword evidence="1" id="KW-0677">Repeat</keyword>
<dbReference type="InterPro" id="IPR011042">
    <property type="entry name" value="6-blade_b-propeller_TolB-like"/>
</dbReference>
<dbReference type="Pfam" id="PF01436">
    <property type="entry name" value="NHL"/>
    <property type="match status" value="1"/>
</dbReference>
<dbReference type="AlphaFoldDB" id="A0A814VV14"/>
<dbReference type="GO" id="GO:0061630">
    <property type="term" value="F:ubiquitin protein ligase activity"/>
    <property type="evidence" value="ECO:0007669"/>
    <property type="project" value="TreeGrafter"/>
</dbReference>
<dbReference type="CDD" id="cd05819">
    <property type="entry name" value="NHL"/>
    <property type="match status" value="1"/>
</dbReference>
<protein>
    <submittedName>
        <fullName evidence="3">Uncharacterized protein</fullName>
    </submittedName>
</protein>
<dbReference type="InterPro" id="IPR036691">
    <property type="entry name" value="Endo/exonu/phosph_ase_sf"/>
</dbReference>
<dbReference type="SUPFAM" id="SSF101898">
    <property type="entry name" value="NHL repeat"/>
    <property type="match status" value="1"/>
</dbReference>
<accession>A0A814VV14</accession>
<proteinExistence type="predicted"/>
<evidence type="ECO:0000256" key="1">
    <source>
        <dbReference type="ARBA" id="ARBA00022737"/>
    </source>
</evidence>
<gene>
    <name evidence="3" type="ORF">JYZ213_LOCUS26490</name>
</gene>
<evidence type="ECO:0000256" key="2">
    <source>
        <dbReference type="PROSITE-ProRule" id="PRU00504"/>
    </source>
</evidence>
<evidence type="ECO:0000313" key="4">
    <source>
        <dbReference type="Proteomes" id="UP000663845"/>
    </source>
</evidence>
<comment type="caution">
    <text evidence="3">The sequence shown here is derived from an EMBL/GenBank/DDBJ whole genome shotgun (WGS) entry which is preliminary data.</text>
</comment>
<organism evidence="3 4">
    <name type="scientific">Adineta steineri</name>
    <dbReference type="NCBI Taxonomy" id="433720"/>
    <lineage>
        <taxon>Eukaryota</taxon>
        <taxon>Metazoa</taxon>
        <taxon>Spiralia</taxon>
        <taxon>Gnathifera</taxon>
        <taxon>Rotifera</taxon>
        <taxon>Eurotatoria</taxon>
        <taxon>Bdelloidea</taxon>
        <taxon>Adinetida</taxon>
        <taxon>Adinetidae</taxon>
        <taxon>Adineta</taxon>
    </lineage>
</organism>
<dbReference type="SUPFAM" id="SSF56219">
    <property type="entry name" value="DNase I-like"/>
    <property type="match status" value="1"/>
</dbReference>